<proteinExistence type="predicted"/>
<feature type="chain" id="PRO_5031289720" evidence="1">
    <location>
        <begin position="22"/>
        <end position="242"/>
    </location>
</feature>
<organism evidence="2 3">
    <name type="scientific">Paraburkholderia bannensis</name>
    <dbReference type="NCBI Taxonomy" id="765414"/>
    <lineage>
        <taxon>Bacteria</taxon>
        <taxon>Pseudomonadati</taxon>
        <taxon>Pseudomonadota</taxon>
        <taxon>Betaproteobacteria</taxon>
        <taxon>Burkholderiales</taxon>
        <taxon>Burkholderiaceae</taxon>
        <taxon>Paraburkholderia</taxon>
    </lineage>
</organism>
<sequence length="242" mass="26828">MNPATPIAITTAALSSSLAFAQPPTLLTIVNPRNQDGEREMRELILMPTTAADFVRNIKYAFDNNLFLDDHFFEKNSVCKAFSIAEKSCAPHEVHQPDGTHGMTLHVSDFVGIFPQEENPMQSNSTQRRFPMLGSLIPTAQILFNKRIDPHGLVSGGINFSIRAGGTDFDETIRILNINLSEVIEMPPHGKIPLSITGQHGDETWKYEESVGHFMKKLVIGFHADGTLDSMLVEINEIGGRR</sequence>
<dbReference type="EMBL" id="JACHBW010000004">
    <property type="protein sequence ID" value="MBB6102006.1"/>
    <property type="molecule type" value="Genomic_DNA"/>
</dbReference>
<reference evidence="2 3" key="1">
    <citation type="submission" date="2020-08" db="EMBL/GenBank/DDBJ databases">
        <title>Above-ground endophytic microbial communities from plants in different locations in the United States.</title>
        <authorList>
            <person name="Frank C."/>
        </authorList>
    </citation>
    <scope>NUCLEOTIDE SEQUENCE [LARGE SCALE GENOMIC DNA]</scope>
    <source>
        <strain evidence="2 3">WP4_2_2</strain>
    </source>
</reference>
<protein>
    <submittedName>
        <fullName evidence="2">Uncharacterized protein</fullName>
    </submittedName>
</protein>
<feature type="signal peptide" evidence="1">
    <location>
        <begin position="1"/>
        <end position="21"/>
    </location>
</feature>
<gene>
    <name evidence="2" type="ORF">F4827_001854</name>
</gene>
<evidence type="ECO:0000256" key="1">
    <source>
        <dbReference type="SAM" id="SignalP"/>
    </source>
</evidence>
<keyword evidence="1" id="KW-0732">Signal</keyword>
<evidence type="ECO:0000313" key="2">
    <source>
        <dbReference type="EMBL" id="MBB6102006.1"/>
    </source>
</evidence>
<accession>A0A7W9TWI3</accession>
<dbReference type="RefSeq" id="WP_183723661.1">
    <property type="nucleotide sequence ID" value="NZ_JACHBW010000004.1"/>
</dbReference>
<comment type="caution">
    <text evidence="2">The sequence shown here is derived from an EMBL/GenBank/DDBJ whole genome shotgun (WGS) entry which is preliminary data.</text>
</comment>
<evidence type="ECO:0000313" key="3">
    <source>
        <dbReference type="Proteomes" id="UP000571554"/>
    </source>
</evidence>
<dbReference type="AlphaFoldDB" id="A0A7W9TWI3"/>
<dbReference type="Proteomes" id="UP000571554">
    <property type="component" value="Unassembled WGS sequence"/>
</dbReference>
<keyword evidence="3" id="KW-1185">Reference proteome</keyword>
<name>A0A7W9TWI3_9BURK</name>